<dbReference type="AlphaFoldDB" id="A0A938YBL9"/>
<gene>
    <name evidence="3" type="ORF">JL106_04860</name>
</gene>
<comment type="caution">
    <text evidence="3">The sequence shown here is derived from an EMBL/GenBank/DDBJ whole genome shotgun (WGS) entry which is preliminary data.</text>
</comment>
<proteinExistence type="predicted"/>
<feature type="region of interest" description="Disordered" evidence="1">
    <location>
        <begin position="566"/>
        <end position="594"/>
    </location>
</feature>
<name>A0A938YBL9_9ACTN</name>
<evidence type="ECO:0000259" key="2">
    <source>
        <dbReference type="Pfam" id="PF04326"/>
    </source>
</evidence>
<dbReference type="Gene3D" id="3.30.950.30">
    <property type="entry name" value="Schlafen, AAA domain"/>
    <property type="match status" value="1"/>
</dbReference>
<dbReference type="InterPro" id="IPR038461">
    <property type="entry name" value="Schlafen_AlbA_2_dom_sf"/>
</dbReference>
<dbReference type="Pfam" id="PF13749">
    <property type="entry name" value="HATPase_c_4"/>
    <property type="match status" value="1"/>
</dbReference>
<evidence type="ECO:0000313" key="3">
    <source>
        <dbReference type="EMBL" id="MBM9466611.1"/>
    </source>
</evidence>
<reference evidence="3" key="1">
    <citation type="submission" date="2021-01" db="EMBL/GenBank/DDBJ databases">
        <title>YIM 132084 draft genome.</title>
        <authorList>
            <person name="An D."/>
        </authorList>
    </citation>
    <scope>NUCLEOTIDE SEQUENCE</scope>
    <source>
        <strain evidence="3">YIM 132084</strain>
    </source>
</reference>
<dbReference type="Gene3D" id="3.30.565.60">
    <property type="match status" value="1"/>
</dbReference>
<evidence type="ECO:0000313" key="4">
    <source>
        <dbReference type="Proteomes" id="UP000663792"/>
    </source>
</evidence>
<dbReference type="Proteomes" id="UP000663792">
    <property type="component" value="Unassembled WGS sequence"/>
</dbReference>
<dbReference type="RefSeq" id="WP_205259567.1">
    <property type="nucleotide sequence ID" value="NZ_JAERWK010000006.1"/>
</dbReference>
<dbReference type="PANTHER" id="PTHR30595:SF6">
    <property type="entry name" value="SCHLAFEN ALBA-2 DOMAIN-CONTAINING PROTEIN"/>
    <property type="match status" value="1"/>
</dbReference>
<dbReference type="Pfam" id="PF04326">
    <property type="entry name" value="SLFN_AlbA_2"/>
    <property type="match status" value="1"/>
</dbReference>
<dbReference type="SUPFAM" id="SSF46785">
    <property type="entry name" value="Winged helix' DNA-binding domain"/>
    <property type="match status" value="1"/>
</dbReference>
<dbReference type="InterPro" id="IPR038475">
    <property type="entry name" value="RecG_C_sf"/>
</dbReference>
<feature type="domain" description="Schlafen AlbA-2" evidence="2">
    <location>
        <begin position="19"/>
        <end position="140"/>
    </location>
</feature>
<evidence type="ECO:0000256" key="1">
    <source>
        <dbReference type="SAM" id="MobiDB-lite"/>
    </source>
</evidence>
<dbReference type="PANTHER" id="PTHR30595">
    <property type="entry name" value="GLPR-RELATED TRANSCRIPTIONAL REPRESSOR"/>
    <property type="match status" value="1"/>
</dbReference>
<dbReference type="EMBL" id="JAERWK010000006">
    <property type="protein sequence ID" value="MBM9466611.1"/>
    <property type="molecule type" value="Genomic_DNA"/>
</dbReference>
<accession>A0A938YBL9</accession>
<keyword evidence="4" id="KW-1185">Reference proteome</keyword>
<organism evidence="3 4">
    <name type="scientific">Nakamurella leprariae</name>
    <dbReference type="NCBI Taxonomy" id="2803911"/>
    <lineage>
        <taxon>Bacteria</taxon>
        <taxon>Bacillati</taxon>
        <taxon>Actinomycetota</taxon>
        <taxon>Actinomycetes</taxon>
        <taxon>Nakamurellales</taxon>
        <taxon>Nakamurellaceae</taxon>
        <taxon>Nakamurella</taxon>
    </lineage>
</organism>
<dbReference type="InterPro" id="IPR036390">
    <property type="entry name" value="WH_DNA-bd_sf"/>
</dbReference>
<protein>
    <submittedName>
        <fullName evidence="3">DNA binding domain-containing protein</fullName>
    </submittedName>
</protein>
<dbReference type="InterPro" id="IPR007421">
    <property type="entry name" value="Schlafen_AlbA_2_dom"/>
</dbReference>
<sequence length="594" mass="64512">MEQAEAAALVEYLRAFGSEDASIEAKTASTTLPTSVLETLSAFANSPGGGTLVLGVDQGAGFAVTGVGDVAKLQHDLASQARDSLSPPLRPAIHMHTVDGANIIVADVSELPRSQKPCYITSKGIQKGSYVRVADGDRHLTTEEVNQVIAERGQPLFDHELVDTATIEDLDPNAVSGLLSRVRERNPRVFGREDSSTILRMLNVLKADAGGELRPTIGGLLSLGRYPQQFFPQLCLTFVHYPTTSGEPTGATRFLDNVRIDGSIPAIAAEALAVVQRNMSRRAMVDASGRQDVWEYPPEALREALVNALVHRDLSPGTRGTQVQVEMFPDQLRILNPGGLFGAVDIGRLGDEGVSSSRNGLLLRLLEDTYAPGTTRTVCENRGSGIRTMRAEFSRAGMRPPEFTDRVTSFRVVMPNHTLFDDETVKWLGSIGIDGLKDTQRTALAILRTGQVMDNARYRVATGLLDSRAATAELQDLVARELVEQTGTRGGARYSLSDYARTIDAGEGRRVRPNRRKQILELIALRTELSKTEVSSLLNLNPKTAEHWLGRLKREGAIVAVGTGPRNTRYQLAPPPAQHQPQQQDGLFEDPSSG</sequence>